<keyword evidence="7" id="KW-1185">Reference proteome</keyword>
<dbReference type="Pfam" id="PF04828">
    <property type="entry name" value="GFA"/>
    <property type="match status" value="1"/>
</dbReference>
<keyword evidence="2" id="KW-0479">Metal-binding</keyword>
<keyword evidence="4" id="KW-0456">Lyase</keyword>
<evidence type="ECO:0000313" key="7">
    <source>
        <dbReference type="Proteomes" id="UP000194350"/>
    </source>
</evidence>
<comment type="caution">
    <text evidence="6">The sequence shown here is derived from an EMBL/GenBank/DDBJ whole genome shotgun (WGS) entry which is preliminary data.</text>
</comment>
<evidence type="ECO:0000259" key="5">
    <source>
        <dbReference type="PROSITE" id="PS51891"/>
    </source>
</evidence>
<dbReference type="GO" id="GO:0016846">
    <property type="term" value="F:carbon-sulfur lyase activity"/>
    <property type="evidence" value="ECO:0007669"/>
    <property type="project" value="InterPro"/>
</dbReference>
<dbReference type="Gene3D" id="3.90.1590.10">
    <property type="entry name" value="glutathione-dependent formaldehyde- activating enzyme (gfa)"/>
    <property type="match status" value="1"/>
</dbReference>
<feature type="domain" description="CENP-V/GFA" evidence="5">
    <location>
        <begin position="6"/>
        <end position="123"/>
    </location>
</feature>
<gene>
    <name evidence="6" type="ORF">Xvie_01994</name>
</gene>
<dbReference type="InterPro" id="IPR011057">
    <property type="entry name" value="Mss4-like_sf"/>
</dbReference>
<organism evidence="6 7">
    <name type="scientific">Xenorhabdus vietnamensis</name>
    <dbReference type="NCBI Taxonomy" id="351656"/>
    <lineage>
        <taxon>Bacteria</taxon>
        <taxon>Pseudomonadati</taxon>
        <taxon>Pseudomonadota</taxon>
        <taxon>Gammaproteobacteria</taxon>
        <taxon>Enterobacterales</taxon>
        <taxon>Morganellaceae</taxon>
        <taxon>Xenorhabdus</taxon>
    </lineage>
</organism>
<dbReference type="PROSITE" id="PS51891">
    <property type="entry name" value="CENP_V_GFA"/>
    <property type="match status" value="1"/>
</dbReference>
<sequence>MKKHKYCGGCLCGNIRFIATGETNNPHACSCTMCQRHTGALTSCWVEFPKEAVQWNGSGGIPSLFRSSGYSSRAFCQQCGSSLGAIDDGPTIGLLLGSFDRKGQKELRPVSHSYKSLCPRWWSIDVQS</sequence>
<dbReference type="RefSeq" id="WP_086109155.1">
    <property type="nucleotide sequence ID" value="NZ_CAWNGD010000139.1"/>
</dbReference>
<dbReference type="PANTHER" id="PTHR33337">
    <property type="entry name" value="GFA DOMAIN-CONTAINING PROTEIN"/>
    <property type="match status" value="1"/>
</dbReference>
<evidence type="ECO:0000313" key="6">
    <source>
        <dbReference type="EMBL" id="OTA16224.1"/>
    </source>
</evidence>
<evidence type="ECO:0000256" key="1">
    <source>
        <dbReference type="ARBA" id="ARBA00005495"/>
    </source>
</evidence>
<evidence type="ECO:0000256" key="2">
    <source>
        <dbReference type="ARBA" id="ARBA00022723"/>
    </source>
</evidence>
<dbReference type="EMBL" id="MUBJ01000009">
    <property type="protein sequence ID" value="OTA16224.1"/>
    <property type="molecule type" value="Genomic_DNA"/>
</dbReference>
<dbReference type="Proteomes" id="UP000194350">
    <property type="component" value="Unassembled WGS sequence"/>
</dbReference>
<dbReference type="SUPFAM" id="SSF51316">
    <property type="entry name" value="Mss4-like"/>
    <property type="match status" value="1"/>
</dbReference>
<evidence type="ECO:0000256" key="3">
    <source>
        <dbReference type="ARBA" id="ARBA00022833"/>
    </source>
</evidence>
<protein>
    <submittedName>
        <fullName evidence="6">Ribulose phosphate epimerase</fullName>
    </submittedName>
</protein>
<dbReference type="AlphaFoldDB" id="A0A1Y2SC78"/>
<dbReference type="STRING" id="351656.Xvie_01994"/>
<keyword evidence="3" id="KW-0862">Zinc</keyword>
<evidence type="ECO:0000256" key="4">
    <source>
        <dbReference type="ARBA" id="ARBA00023239"/>
    </source>
</evidence>
<comment type="similarity">
    <text evidence="1">Belongs to the Gfa family.</text>
</comment>
<reference evidence="6 7" key="1">
    <citation type="submission" date="2016-10" db="EMBL/GenBank/DDBJ databases">
        <title>Systematic genetic and metabolomic analysis of Xenorhabdus and Photorhabdus spp., highlights the requirements for a dual symbiotic and pathogenic life style.</title>
        <authorList>
            <person name="Tobias N.J."/>
            <person name="Wolff H."/>
            <person name="Djahanschiri B."/>
            <person name="Pidot S.J."/>
            <person name="Stinear T.P."/>
            <person name="Ebersberger I."/>
            <person name="Bode H.B."/>
        </authorList>
    </citation>
    <scope>NUCLEOTIDE SEQUENCE [LARGE SCALE GENOMIC DNA]</scope>
    <source>
        <strain evidence="6 7">DSM 22392</strain>
    </source>
</reference>
<dbReference type="PANTHER" id="PTHR33337:SF40">
    <property type="entry name" value="CENP-V_GFA DOMAIN-CONTAINING PROTEIN-RELATED"/>
    <property type="match status" value="1"/>
</dbReference>
<dbReference type="GO" id="GO:0046872">
    <property type="term" value="F:metal ion binding"/>
    <property type="evidence" value="ECO:0007669"/>
    <property type="project" value="UniProtKB-KW"/>
</dbReference>
<accession>A0A1Y2SC78</accession>
<dbReference type="OrthoDB" id="7765631at2"/>
<name>A0A1Y2SC78_9GAMM</name>
<dbReference type="InterPro" id="IPR006913">
    <property type="entry name" value="CENP-V/GFA"/>
</dbReference>
<proteinExistence type="inferred from homology"/>